<reference evidence="5" key="1">
    <citation type="journal article" date="2015" name="BMC Genomics">
        <title>Genomic and transcriptomic analysis of the endophytic fungus Pestalotiopsis fici reveals its lifestyle and high potential for synthesis of natural products.</title>
        <authorList>
            <person name="Wang X."/>
            <person name="Zhang X."/>
            <person name="Liu L."/>
            <person name="Xiang M."/>
            <person name="Wang W."/>
            <person name="Sun X."/>
            <person name="Che Y."/>
            <person name="Guo L."/>
            <person name="Liu G."/>
            <person name="Guo L."/>
            <person name="Wang C."/>
            <person name="Yin W.B."/>
            <person name="Stadler M."/>
            <person name="Zhang X."/>
            <person name="Liu X."/>
        </authorList>
    </citation>
    <scope>NUCLEOTIDE SEQUENCE [LARGE SCALE GENOMIC DNA]</scope>
    <source>
        <strain evidence="5">W106-1 / CGMCC3.15140</strain>
    </source>
</reference>
<dbReference type="EMBL" id="KI912110">
    <property type="protein sequence ID" value="ETS85246.1"/>
    <property type="molecule type" value="Genomic_DNA"/>
</dbReference>
<proteinExistence type="inferred from homology"/>
<evidence type="ECO:0000313" key="5">
    <source>
        <dbReference type="Proteomes" id="UP000030651"/>
    </source>
</evidence>
<dbReference type="GO" id="GO:0016829">
    <property type="term" value="F:lyase activity"/>
    <property type="evidence" value="ECO:0007669"/>
    <property type="project" value="UniProtKB-KW"/>
</dbReference>
<sequence>MATFEIYEVPASLTFQDYVNICQCARTLADGYDRKDKARVYASLTPDEVVVDYSKVNKEWGRISYTTQKFVDLWMGPEHLGVKALATQHLLGIPYFKSVTDEEIVVEWHQLASHARREKGADHSDPMAKIVETSDGRSWMQQKYVKVGTAWRIREIRPEAIYHTGDWQQVRRADEE</sequence>
<accession>W3XJ74</accession>
<evidence type="ECO:0000313" key="4">
    <source>
        <dbReference type="EMBL" id="ETS85246.1"/>
    </source>
</evidence>
<gene>
    <name evidence="4" type="ORF">PFICI_03271</name>
</gene>
<evidence type="ECO:0000256" key="1">
    <source>
        <dbReference type="ARBA" id="ARBA00008584"/>
    </source>
</evidence>
<comment type="similarity">
    <text evidence="1">Belongs to the scytalone dehydratase family.</text>
</comment>
<dbReference type="KEGG" id="pfy:PFICI_03271"/>
<dbReference type="Pfam" id="PF02982">
    <property type="entry name" value="Scytalone_dh"/>
    <property type="match status" value="1"/>
</dbReference>
<feature type="domain" description="Scytalone dehydratase-like" evidence="3">
    <location>
        <begin position="13"/>
        <end position="173"/>
    </location>
</feature>
<dbReference type="eggNOG" id="ENOG502SNFV">
    <property type="taxonomic scope" value="Eukaryota"/>
</dbReference>
<keyword evidence="5" id="KW-1185">Reference proteome</keyword>
<dbReference type="STRING" id="1229662.W3XJ74"/>
<dbReference type="HOGENOM" id="CLU_101889_1_0_1"/>
<name>W3XJ74_PESFW</name>
<dbReference type="InterPro" id="IPR049884">
    <property type="entry name" value="Scytalone_dh"/>
</dbReference>
<dbReference type="AlphaFoldDB" id="W3XJ74"/>
<dbReference type="Gene3D" id="3.10.450.50">
    <property type="match status" value="1"/>
</dbReference>
<organism evidence="4 5">
    <name type="scientific">Pestalotiopsis fici (strain W106-1 / CGMCC3.15140)</name>
    <dbReference type="NCBI Taxonomy" id="1229662"/>
    <lineage>
        <taxon>Eukaryota</taxon>
        <taxon>Fungi</taxon>
        <taxon>Dikarya</taxon>
        <taxon>Ascomycota</taxon>
        <taxon>Pezizomycotina</taxon>
        <taxon>Sordariomycetes</taxon>
        <taxon>Xylariomycetidae</taxon>
        <taxon>Amphisphaeriales</taxon>
        <taxon>Sporocadaceae</taxon>
        <taxon>Pestalotiopsis</taxon>
    </lineage>
</organism>
<dbReference type="InParanoid" id="W3XJ74"/>
<dbReference type="SUPFAM" id="SSF54427">
    <property type="entry name" value="NTF2-like"/>
    <property type="match status" value="1"/>
</dbReference>
<protein>
    <recommendedName>
        <fullName evidence="3">Scytalone dehydratase-like domain-containing protein</fullName>
    </recommendedName>
</protein>
<dbReference type="InterPro" id="IPR032710">
    <property type="entry name" value="NTF2-like_dom_sf"/>
</dbReference>
<dbReference type="OMA" id="GRSWMQQ"/>
<dbReference type="GeneID" id="19268284"/>
<keyword evidence="2" id="KW-0456">Lyase</keyword>
<evidence type="ECO:0000259" key="3">
    <source>
        <dbReference type="Pfam" id="PF02982"/>
    </source>
</evidence>
<dbReference type="Proteomes" id="UP000030651">
    <property type="component" value="Unassembled WGS sequence"/>
</dbReference>
<evidence type="ECO:0000256" key="2">
    <source>
        <dbReference type="ARBA" id="ARBA00023239"/>
    </source>
</evidence>
<dbReference type="RefSeq" id="XP_007830043.1">
    <property type="nucleotide sequence ID" value="XM_007831852.1"/>
</dbReference>
<dbReference type="OrthoDB" id="5281072at2759"/>